<evidence type="ECO:0000256" key="2">
    <source>
        <dbReference type="ARBA" id="ARBA00012146"/>
    </source>
</evidence>
<dbReference type="EC" id="3.6.1.1" evidence="2"/>
<dbReference type="AlphaFoldDB" id="A0A1F5NVA7"/>
<comment type="caution">
    <text evidence="6">The sequence shown here is derived from an EMBL/GenBank/DDBJ whole genome shotgun (WGS) entry which is preliminary data.</text>
</comment>
<gene>
    <name evidence="6" type="ORF">A2826_00575</name>
</gene>
<evidence type="ECO:0000256" key="5">
    <source>
        <dbReference type="ARBA" id="ARBA00022842"/>
    </source>
</evidence>
<dbReference type="GO" id="GO:0005737">
    <property type="term" value="C:cytoplasm"/>
    <property type="evidence" value="ECO:0007669"/>
    <property type="project" value="InterPro"/>
</dbReference>
<sequence>MKVFIENEAGTNQKNLYNEKTLEYKKTVTVSRKYPFPYGFILKTTSGDGDNLDCFIITEKKFKTGDIVECEPIGIMEQIEDDKEDHNVLAKLVGEEILIDEKIKEDLIEFVSHVFDHRVGKVVKVGRFLGKQEAEEYISKCLD</sequence>
<evidence type="ECO:0000313" key="6">
    <source>
        <dbReference type="EMBL" id="OGE81533.1"/>
    </source>
</evidence>
<dbReference type="Proteomes" id="UP000177912">
    <property type="component" value="Unassembled WGS sequence"/>
</dbReference>
<dbReference type="SUPFAM" id="SSF50324">
    <property type="entry name" value="Inorganic pyrophosphatase"/>
    <property type="match status" value="1"/>
</dbReference>
<proteinExistence type="predicted"/>
<evidence type="ECO:0000313" key="7">
    <source>
        <dbReference type="Proteomes" id="UP000177912"/>
    </source>
</evidence>
<dbReference type="InterPro" id="IPR008162">
    <property type="entry name" value="Pyrophosphatase"/>
</dbReference>
<dbReference type="STRING" id="1817822.A2826_00575"/>
<dbReference type="Gene3D" id="3.90.80.10">
    <property type="entry name" value="Inorganic pyrophosphatase"/>
    <property type="match status" value="1"/>
</dbReference>
<keyword evidence="3" id="KW-0479">Metal-binding</keyword>
<dbReference type="GO" id="GO:0000287">
    <property type="term" value="F:magnesium ion binding"/>
    <property type="evidence" value="ECO:0007669"/>
    <property type="project" value="InterPro"/>
</dbReference>
<accession>A0A1F5NVA7</accession>
<dbReference type="EMBL" id="MFEI01000007">
    <property type="protein sequence ID" value="OGE81533.1"/>
    <property type="molecule type" value="Genomic_DNA"/>
</dbReference>
<comment type="cofactor">
    <cofactor evidence="1">
        <name>Mg(2+)</name>
        <dbReference type="ChEBI" id="CHEBI:18420"/>
    </cofactor>
</comment>
<keyword evidence="5" id="KW-0460">Magnesium</keyword>
<reference evidence="6 7" key="1">
    <citation type="journal article" date="2016" name="Nat. Commun.">
        <title>Thousands of microbial genomes shed light on interconnected biogeochemical processes in an aquifer system.</title>
        <authorList>
            <person name="Anantharaman K."/>
            <person name="Brown C.T."/>
            <person name="Hug L.A."/>
            <person name="Sharon I."/>
            <person name="Castelle C.J."/>
            <person name="Probst A.J."/>
            <person name="Thomas B.C."/>
            <person name="Singh A."/>
            <person name="Wilkins M.J."/>
            <person name="Karaoz U."/>
            <person name="Brodie E.L."/>
            <person name="Williams K.H."/>
            <person name="Hubbard S.S."/>
            <person name="Banfield J.F."/>
        </authorList>
    </citation>
    <scope>NUCLEOTIDE SEQUENCE [LARGE SCALE GENOMIC DNA]</scope>
</reference>
<protein>
    <recommendedName>
        <fullName evidence="2">inorganic diphosphatase</fullName>
        <ecNumber evidence="2">3.6.1.1</ecNumber>
    </recommendedName>
</protein>
<evidence type="ECO:0000256" key="4">
    <source>
        <dbReference type="ARBA" id="ARBA00022801"/>
    </source>
</evidence>
<dbReference type="GO" id="GO:0004427">
    <property type="term" value="F:inorganic diphosphate phosphatase activity"/>
    <property type="evidence" value="ECO:0007669"/>
    <property type="project" value="UniProtKB-EC"/>
</dbReference>
<dbReference type="InterPro" id="IPR036649">
    <property type="entry name" value="Pyrophosphatase_sf"/>
</dbReference>
<name>A0A1F5NVA7_9BACT</name>
<evidence type="ECO:0000256" key="3">
    <source>
        <dbReference type="ARBA" id="ARBA00022723"/>
    </source>
</evidence>
<evidence type="ECO:0000256" key="1">
    <source>
        <dbReference type="ARBA" id="ARBA00001946"/>
    </source>
</evidence>
<keyword evidence="4" id="KW-0378">Hydrolase</keyword>
<organism evidence="6 7">
    <name type="scientific">Candidatus Doudnabacteria bacterium RIFCSPHIGHO2_01_FULL_43_23</name>
    <dbReference type="NCBI Taxonomy" id="1817822"/>
    <lineage>
        <taxon>Bacteria</taxon>
        <taxon>Candidatus Doudnaibacteriota</taxon>
    </lineage>
</organism>
<dbReference type="Pfam" id="PF00719">
    <property type="entry name" value="Pyrophosphatase"/>
    <property type="match status" value="1"/>
</dbReference>
<dbReference type="GO" id="GO:0006796">
    <property type="term" value="P:phosphate-containing compound metabolic process"/>
    <property type="evidence" value="ECO:0007669"/>
    <property type="project" value="InterPro"/>
</dbReference>